<dbReference type="PANTHER" id="PTHR13243">
    <property type="entry name" value="HSPC111 PROTEIN-RELATED"/>
    <property type="match status" value="1"/>
</dbReference>
<dbReference type="Pfam" id="PF09420">
    <property type="entry name" value="Nop16"/>
    <property type="match status" value="1"/>
</dbReference>
<evidence type="ECO:0000313" key="5">
    <source>
        <dbReference type="Proteomes" id="UP000050640"/>
    </source>
</evidence>
<dbReference type="GO" id="GO:0042273">
    <property type="term" value="P:ribosomal large subunit biogenesis"/>
    <property type="evidence" value="ECO:0007669"/>
    <property type="project" value="TreeGrafter"/>
</dbReference>
<evidence type="ECO:0000256" key="4">
    <source>
        <dbReference type="ARBA" id="ARBA00023242"/>
    </source>
</evidence>
<dbReference type="WBParaSite" id="EEL_0000088201-mRNA-1">
    <property type="protein sequence ID" value="EEL_0000088201-mRNA-1"/>
    <property type="gene ID" value="EEL_0000088201"/>
</dbReference>
<evidence type="ECO:0000313" key="6">
    <source>
        <dbReference type="WBParaSite" id="EEL_0000088201-mRNA-1"/>
    </source>
</evidence>
<comment type="similarity">
    <text evidence="2">Belongs to the NOP16 family.</text>
</comment>
<organism evidence="5 6">
    <name type="scientific">Elaeophora elaphi</name>
    <dbReference type="NCBI Taxonomy" id="1147741"/>
    <lineage>
        <taxon>Eukaryota</taxon>
        <taxon>Metazoa</taxon>
        <taxon>Ecdysozoa</taxon>
        <taxon>Nematoda</taxon>
        <taxon>Chromadorea</taxon>
        <taxon>Rhabditida</taxon>
        <taxon>Spirurina</taxon>
        <taxon>Spiruromorpha</taxon>
        <taxon>Filarioidea</taxon>
        <taxon>Onchocercidae</taxon>
        <taxon>Elaeophora</taxon>
    </lineage>
</organism>
<evidence type="ECO:0000256" key="1">
    <source>
        <dbReference type="ARBA" id="ARBA00004604"/>
    </source>
</evidence>
<protein>
    <recommendedName>
        <fullName evidence="3">Nucleolar protein 16</fullName>
    </recommendedName>
</protein>
<dbReference type="PANTHER" id="PTHR13243:SF1">
    <property type="entry name" value="NUCLEOLAR PROTEIN 16"/>
    <property type="match status" value="1"/>
</dbReference>
<comment type="subcellular location">
    <subcellularLocation>
        <location evidence="1">Nucleus</location>
        <location evidence="1">Nucleolus</location>
    </subcellularLocation>
</comment>
<reference evidence="6" key="1">
    <citation type="submission" date="2017-02" db="UniProtKB">
        <authorList>
            <consortium name="WormBaseParasite"/>
        </authorList>
    </citation>
    <scope>IDENTIFICATION</scope>
</reference>
<dbReference type="InterPro" id="IPR019002">
    <property type="entry name" value="Ribosome_biogenesis_Nop16"/>
</dbReference>
<accession>A0A0R3RHG1</accession>
<keyword evidence="4" id="KW-0539">Nucleus</keyword>
<dbReference type="GO" id="GO:0005730">
    <property type="term" value="C:nucleolus"/>
    <property type="evidence" value="ECO:0007669"/>
    <property type="project" value="UniProtKB-SubCell"/>
</dbReference>
<dbReference type="AlphaFoldDB" id="A0A0R3RHG1"/>
<proteinExistence type="inferred from homology"/>
<sequence>MRIAWNKNATIKQNMKAMGLAYDSNKLFPLRPSMIRQVIAALEKEVEEEQIKQKKGRSYRLLARDIEFCVYMIERHGDDYEKMSRDAKNIYQDTPKQIQRKVRIFKESPEYSVYLKLRSQMM</sequence>
<evidence type="ECO:0000256" key="3">
    <source>
        <dbReference type="ARBA" id="ARBA00015522"/>
    </source>
</evidence>
<name>A0A0R3RHG1_9BILA</name>
<keyword evidence="5" id="KW-1185">Reference proteome</keyword>
<dbReference type="Proteomes" id="UP000050640">
    <property type="component" value="Unplaced"/>
</dbReference>
<dbReference type="STRING" id="1147741.A0A0R3RHG1"/>
<evidence type="ECO:0000256" key="2">
    <source>
        <dbReference type="ARBA" id="ARBA00008479"/>
    </source>
</evidence>